<keyword evidence="2" id="KW-0472">Membrane</keyword>
<keyword evidence="3" id="KW-0732">Signal</keyword>
<dbReference type="SMART" id="SM00220">
    <property type="entry name" value="S_TKc"/>
    <property type="match status" value="1"/>
</dbReference>
<evidence type="ECO:0000313" key="5">
    <source>
        <dbReference type="EMBL" id="ETO32621.1"/>
    </source>
</evidence>
<feature type="domain" description="Protein kinase" evidence="4">
    <location>
        <begin position="104"/>
        <end position="490"/>
    </location>
</feature>
<dbReference type="GO" id="GO:0005634">
    <property type="term" value="C:nucleus"/>
    <property type="evidence" value="ECO:0007669"/>
    <property type="project" value="TreeGrafter"/>
</dbReference>
<dbReference type="InterPro" id="IPR011009">
    <property type="entry name" value="Kinase-like_dom_sf"/>
</dbReference>
<feature type="chain" id="PRO_5013062461" description="Protein kinase domain-containing protein" evidence="3">
    <location>
        <begin position="16"/>
        <end position="524"/>
    </location>
</feature>
<keyword evidence="2" id="KW-1133">Transmembrane helix</keyword>
<dbReference type="Proteomes" id="UP000023152">
    <property type="component" value="Unassembled WGS sequence"/>
</dbReference>
<reference evidence="5 6" key="1">
    <citation type="journal article" date="2013" name="Curr. Biol.">
        <title>The Genome of the Foraminiferan Reticulomyxa filosa.</title>
        <authorList>
            <person name="Glockner G."/>
            <person name="Hulsmann N."/>
            <person name="Schleicher M."/>
            <person name="Noegel A.A."/>
            <person name="Eichinger L."/>
            <person name="Gallinger C."/>
            <person name="Pawlowski J."/>
            <person name="Sierra R."/>
            <person name="Euteneuer U."/>
            <person name="Pillet L."/>
            <person name="Moustafa A."/>
            <person name="Platzer M."/>
            <person name="Groth M."/>
            <person name="Szafranski K."/>
            <person name="Schliwa M."/>
        </authorList>
    </citation>
    <scope>NUCLEOTIDE SEQUENCE [LARGE SCALE GENOMIC DNA]</scope>
</reference>
<sequence length="524" mass="59903">FFFLLCVYFYFLARCNFFFLKKDSDENKHAEEMENGNDVDDNNEHRQTQTNLSTSSTPTSINKSPFHPNNFVKTTFAPGTNNLSTAATVDELDTLPDMQELHNYDKHKELGTGTDAHVYEVIDKRDKSHVAMKLTKRKSGSKKKKGYDSVIFCRYRTEINLLYALRTCPYVVKLLRVLENQSVYVLILEQAPMTLENLLHDRCCELPMQEKVGKYIIFDVLKGVKTIHNLGFVHKDIKPENVLIFADHSKRKLQAKIADFGFATRVKPSNDMLATVSNKAQPSIDFDKVDSDDCDVNPSGIALFSFCRNKGNERDMCNKYIDSTLSHLLEQLPKWTLKEFTERVSDKCGTPGFWAPELVSNTVELKHAFKMDVFSVGVTLYRMLCNEMPFGLFETWEVKECADGSKKLSKMKPNFQIVSWLKTKPQDASNEDGEASANDNDTKKPKFNYIRKIAPHKLSADCADLLRGIEKSQKCKGVENVIVFVFFSFLFSILLILMTLSVLSFYFFILSLFFSASIFSFICV</sequence>
<evidence type="ECO:0000256" key="3">
    <source>
        <dbReference type="SAM" id="SignalP"/>
    </source>
</evidence>
<dbReference type="PROSITE" id="PS00108">
    <property type="entry name" value="PROTEIN_KINASE_ST"/>
    <property type="match status" value="1"/>
</dbReference>
<name>X6P313_RETFI</name>
<dbReference type="GO" id="GO:0004674">
    <property type="term" value="F:protein serine/threonine kinase activity"/>
    <property type="evidence" value="ECO:0007669"/>
    <property type="project" value="TreeGrafter"/>
</dbReference>
<comment type="caution">
    <text evidence="5">The sequence shown here is derived from an EMBL/GenBank/DDBJ whole genome shotgun (WGS) entry which is preliminary data.</text>
</comment>
<dbReference type="InterPro" id="IPR000719">
    <property type="entry name" value="Prot_kinase_dom"/>
</dbReference>
<dbReference type="GO" id="GO:0005524">
    <property type="term" value="F:ATP binding"/>
    <property type="evidence" value="ECO:0007669"/>
    <property type="project" value="InterPro"/>
</dbReference>
<dbReference type="SUPFAM" id="SSF56112">
    <property type="entry name" value="Protein kinase-like (PK-like)"/>
    <property type="match status" value="2"/>
</dbReference>
<proteinExistence type="predicted"/>
<feature type="region of interest" description="Disordered" evidence="1">
    <location>
        <begin position="424"/>
        <end position="443"/>
    </location>
</feature>
<dbReference type="EMBL" id="ASPP01004049">
    <property type="protein sequence ID" value="ETO32621.1"/>
    <property type="molecule type" value="Genomic_DNA"/>
</dbReference>
<feature type="transmembrane region" description="Helical" evidence="2">
    <location>
        <begin position="481"/>
        <end position="499"/>
    </location>
</feature>
<accession>X6P313</accession>
<evidence type="ECO:0000259" key="4">
    <source>
        <dbReference type="PROSITE" id="PS50011"/>
    </source>
</evidence>
<dbReference type="PANTHER" id="PTHR44167:SF24">
    <property type="entry name" value="SERINE_THREONINE-PROTEIN KINASE CHK2"/>
    <property type="match status" value="1"/>
</dbReference>
<feature type="non-terminal residue" evidence="5">
    <location>
        <position position="1"/>
    </location>
</feature>
<dbReference type="InterPro" id="IPR008271">
    <property type="entry name" value="Ser/Thr_kinase_AS"/>
</dbReference>
<dbReference type="PROSITE" id="PS50011">
    <property type="entry name" value="PROTEIN_KINASE_DOM"/>
    <property type="match status" value="1"/>
</dbReference>
<keyword evidence="6" id="KW-1185">Reference proteome</keyword>
<feature type="compositionally biased region" description="Polar residues" evidence="1">
    <location>
        <begin position="48"/>
        <end position="63"/>
    </location>
</feature>
<dbReference type="AlphaFoldDB" id="X6P313"/>
<protein>
    <recommendedName>
        <fullName evidence="4">Protein kinase domain-containing protein</fullName>
    </recommendedName>
</protein>
<keyword evidence="2" id="KW-0812">Transmembrane</keyword>
<dbReference type="Gene3D" id="1.10.510.10">
    <property type="entry name" value="Transferase(Phosphotransferase) domain 1"/>
    <property type="match status" value="2"/>
</dbReference>
<evidence type="ECO:0000313" key="6">
    <source>
        <dbReference type="Proteomes" id="UP000023152"/>
    </source>
</evidence>
<organism evidence="5 6">
    <name type="scientific">Reticulomyxa filosa</name>
    <dbReference type="NCBI Taxonomy" id="46433"/>
    <lineage>
        <taxon>Eukaryota</taxon>
        <taxon>Sar</taxon>
        <taxon>Rhizaria</taxon>
        <taxon>Retaria</taxon>
        <taxon>Foraminifera</taxon>
        <taxon>Monothalamids</taxon>
        <taxon>Reticulomyxidae</taxon>
        <taxon>Reticulomyxa</taxon>
    </lineage>
</organism>
<dbReference type="PANTHER" id="PTHR44167">
    <property type="entry name" value="OVARIAN-SPECIFIC SERINE/THREONINE-PROTEIN KINASE LOK-RELATED"/>
    <property type="match status" value="1"/>
</dbReference>
<dbReference type="Pfam" id="PF00069">
    <property type="entry name" value="Pkinase"/>
    <property type="match status" value="2"/>
</dbReference>
<feature type="signal peptide" evidence="3">
    <location>
        <begin position="1"/>
        <end position="15"/>
    </location>
</feature>
<gene>
    <name evidence="5" type="ORF">RFI_04493</name>
</gene>
<dbReference type="OMA" id="TWEVKEC"/>
<feature type="region of interest" description="Disordered" evidence="1">
    <location>
        <begin position="30"/>
        <end position="67"/>
    </location>
</feature>
<dbReference type="GO" id="GO:0044773">
    <property type="term" value="P:mitotic DNA damage checkpoint signaling"/>
    <property type="evidence" value="ECO:0007669"/>
    <property type="project" value="TreeGrafter"/>
</dbReference>
<feature type="transmembrane region" description="Helical" evidence="2">
    <location>
        <begin position="505"/>
        <end position="523"/>
    </location>
</feature>
<evidence type="ECO:0000256" key="2">
    <source>
        <dbReference type="SAM" id="Phobius"/>
    </source>
</evidence>
<dbReference type="OrthoDB" id="2313242at2759"/>
<evidence type="ECO:0000256" key="1">
    <source>
        <dbReference type="SAM" id="MobiDB-lite"/>
    </source>
</evidence>